<dbReference type="PANTHER" id="PTHR11717:SF7">
    <property type="entry name" value="LOW MOLECULAR WEIGHT PHOSPHOTYROSINE PROTEIN PHOSPHATASE"/>
    <property type="match status" value="1"/>
</dbReference>
<dbReference type="InterPro" id="IPR023485">
    <property type="entry name" value="Ptyr_pPase"/>
</dbReference>
<evidence type="ECO:0000256" key="3">
    <source>
        <dbReference type="ARBA" id="ARBA00022801"/>
    </source>
</evidence>
<dbReference type="Proteomes" id="UP000282211">
    <property type="component" value="Unassembled WGS sequence"/>
</dbReference>
<gene>
    <name evidence="7" type="ORF">DES40_2092</name>
</gene>
<evidence type="ECO:0000313" key="8">
    <source>
        <dbReference type="Proteomes" id="UP000282211"/>
    </source>
</evidence>
<keyword evidence="4" id="KW-0904">Protein phosphatase</keyword>
<dbReference type="AlphaFoldDB" id="A0A420WE72"/>
<name>A0A420WE72_9PROT</name>
<dbReference type="FunCoup" id="A0A420WE72">
    <property type="interactions" value="418"/>
</dbReference>
<dbReference type="CDD" id="cd16343">
    <property type="entry name" value="LMWPTP"/>
    <property type="match status" value="1"/>
</dbReference>
<comment type="similarity">
    <text evidence="1">Belongs to the low molecular weight phosphotyrosine protein phosphatase family.</text>
</comment>
<keyword evidence="8" id="KW-1185">Reference proteome</keyword>
<feature type="domain" description="Phosphotyrosine protein phosphatase I" evidence="6">
    <location>
        <begin position="2"/>
        <end position="149"/>
    </location>
</feature>
<dbReference type="RefSeq" id="WP_121101736.1">
    <property type="nucleotide sequence ID" value="NZ_RBII01000002.1"/>
</dbReference>
<feature type="active site" description="Proton donor" evidence="5">
    <location>
        <position position="123"/>
    </location>
</feature>
<dbReference type="InterPro" id="IPR050438">
    <property type="entry name" value="LMW_PTPase"/>
</dbReference>
<dbReference type="OrthoDB" id="9784339at2"/>
<evidence type="ECO:0000256" key="2">
    <source>
        <dbReference type="ARBA" id="ARBA00013064"/>
    </source>
</evidence>
<evidence type="ECO:0000259" key="6">
    <source>
        <dbReference type="SMART" id="SM00226"/>
    </source>
</evidence>
<evidence type="ECO:0000256" key="1">
    <source>
        <dbReference type="ARBA" id="ARBA00011063"/>
    </source>
</evidence>
<dbReference type="SMART" id="SM00226">
    <property type="entry name" value="LMWPc"/>
    <property type="match status" value="1"/>
</dbReference>
<evidence type="ECO:0000256" key="5">
    <source>
        <dbReference type="PIRSR" id="PIRSR617867-1"/>
    </source>
</evidence>
<dbReference type="EMBL" id="RBII01000002">
    <property type="protein sequence ID" value="RKQ69293.1"/>
    <property type="molecule type" value="Genomic_DNA"/>
</dbReference>
<evidence type="ECO:0000313" key="7">
    <source>
        <dbReference type="EMBL" id="RKQ69293.1"/>
    </source>
</evidence>
<organism evidence="7 8">
    <name type="scientific">Litorimonas taeanensis</name>
    <dbReference type="NCBI Taxonomy" id="568099"/>
    <lineage>
        <taxon>Bacteria</taxon>
        <taxon>Pseudomonadati</taxon>
        <taxon>Pseudomonadota</taxon>
        <taxon>Alphaproteobacteria</taxon>
        <taxon>Maricaulales</taxon>
        <taxon>Robiginitomaculaceae</taxon>
    </lineage>
</organism>
<dbReference type="EC" id="3.1.3.48" evidence="2"/>
<dbReference type="PANTHER" id="PTHR11717">
    <property type="entry name" value="LOW MOLECULAR WEIGHT PROTEIN TYROSINE PHOSPHATASE"/>
    <property type="match status" value="1"/>
</dbReference>
<dbReference type="GO" id="GO:0004725">
    <property type="term" value="F:protein tyrosine phosphatase activity"/>
    <property type="evidence" value="ECO:0007669"/>
    <property type="project" value="UniProtKB-EC"/>
</dbReference>
<sequence>MPSILFVCLGNICRSPTAEAVFRRYAAEAGLNVHIDSAGTSGAHSGENPDRRSIAAGKIRGYSFSGQTSRRVTKTDFYDFDYILAMDESNLRNLRKVKPADAITEPQLFLKFASDIDVVEVPDPYYGGVSGFDHVLDLIEAACVGLIADIKANA</sequence>
<dbReference type="PRINTS" id="PR00719">
    <property type="entry name" value="LMWPTPASE"/>
</dbReference>
<dbReference type="InParanoid" id="A0A420WE72"/>
<proteinExistence type="inferred from homology"/>
<keyword evidence="3" id="KW-0378">Hydrolase</keyword>
<dbReference type="SUPFAM" id="SSF52788">
    <property type="entry name" value="Phosphotyrosine protein phosphatases I"/>
    <property type="match status" value="1"/>
</dbReference>
<dbReference type="Pfam" id="PF01451">
    <property type="entry name" value="LMWPc"/>
    <property type="match status" value="1"/>
</dbReference>
<feature type="active site" evidence="5">
    <location>
        <position position="14"/>
    </location>
</feature>
<dbReference type="InterPro" id="IPR036196">
    <property type="entry name" value="Ptyr_pPase_sf"/>
</dbReference>
<comment type="caution">
    <text evidence="7">The sequence shown here is derived from an EMBL/GenBank/DDBJ whole genome shotgun (WGS) entry which is preliminary data.</text>
</comment>
<dbReference type="Gene3D" id="3.40.50.2300">
    <property type="match status" value="1"/>
</dbReference>
<accession>A0A420WE72</accession>
<protein>
    <recommendedName>
        <fullName evidence="2">protein-tyrosine-phosphatase</fullName>
        <ecNumber evidence="2">3.1.3.48</ecNumber>
    </recommendedName>
</protein>
<dbReference type="InterPro" id="IPR017867">
    <property type="entry name" value="Tyr_phospatase_low_mol_wt"/>
</dbReference>
<evidence type="ECO:0000256" key="4">
    <source>
        <dbReference type="ARBA" id="ARBA00022912"/>
    </source>
</evidence>
<feature type="active site" description="Nucleophile" evidence="5">
    <location>
        <position position="8"/>
    </location>
</feature>
<reference evidence="7 8" key="1">
    <citation type="submission" date="2018-10" db="EMBL/GenBank/DDBJ databases">
        <title>Genomic Encyclopedia of Type Strains, Phase IV (KMG-IV): sequencing the most valuable type-strain genomes for metagenomic binning, comparative biology and taxonomic classification.</title>
        <authorList>
            <person name="Goeker M."/>
        </authorList>
    </citation>
    <scope>NUCLEOTIDE SEQUENCE [LARGE SCALE GENOMIC DNA]</scope>
    <source>
        <strain evidence="7 8">DSM 22008</strain>
    </source>
</reference>